<sequence length="47" mass="5230">MPTTVLQCPKPNCDGIVDARMKYQYDANGKVVGRLAQTFVCRKCGPR</sequence>
<name>A0A2U3P6Q9_9MYCO</name>
<gene>
    <name evidence="1" type="ORF">MNAB215_1622</name>
</gene>
<dbReference type="EMBL" id="FUEZ01000003">
    <property type="protein sequence ID" value="SPM39439.1"/>
    <property type="molecule type" value="Genomic_DNA"/>
</dbReference>
<protein>
    <submittedName>
        <fullName evidence="1">Mycobacterium numidiamassiliense ORFan</fullName>
    </submittedName>
</protein>
<reference evidence="1 2" key="1">
    <citation type="submission" date="2017-01" db="EMBL/GenBank/DDBJ databases">
        <authorList>
            <consortium name="Urmite Genomes"/>
        </authorList>
    </citation>
    <scope>NUCLEOTIDE SEQUENCE [LARGE SCALE GENOMIC DNA]</scope>
    <source>
        <strain evidence="1 2">AB215</strain>
    </source>
</reference>
<accession>A0A2U3P6Q9</accession>
<organism evidence="1 2">
    <name type="scientific">Mycobacterium numidiamassiliense</name>
    <dbReference type="NCBI Taxonomy" id="1841861"/>
    <lineage>
        <taxon>Bacteria</taxon>
        <taxon>Bacillati</taxon>
        <taxon>Actinomycetota</taxon>
        <taxon>Actinomycetes</taxon>
        <taxon>Mycobacteriales</taxon>
        <taxon>Mycobacteriaceae</taxon>
        <taxon>Mycobacterium</taxon>
    </lineage>
</organism>
<proteinExistence type="predicted"/>
<evidence type="ECO:0000313" key="2">
    <source>
        <dbReference type="Proteomes" id="UP000240424"/>
    </source>
</evidence>
<keyword evidence="2" id="KW-1185">Reference proteome</keyword>
<dbReference type="AlphaFoldDB" id="A0A2U3P6Q9"/>
<dbReference type="Proteomes" id="UP000240424">
    <property type="component" value="Unassembled WGS sequence"/>
</dbReference>
<evidence type="ECO:0000313" key="1">
    <source>
        <dbReference type="EMBL" id="SPM39439.1"/>
    </source>
</evidence>